<dbReference type="VEuPathDB" id="FungiDB:MGYG_08802"/>
<dbReference type="InParanoid" id="E4V713"/>
<evidence type="ECO:0000313" key="4">
    <source>
        <dbReference type="Proteomes" id="UP000002669"/>
    </source>
</evidence>
<evidence type="ECO:0000256" key="1">
    <source>
        <dbReference type="SAM" id="MobiDB-lite"/>
    </source>
</evidence>
<dbReference type="OMA" id="PIPGGPW"/>
<feature type="region of interest" description="Disordered" evidence="1">
    <location>
        <begin position="47"/>
        <end position="72"/>
    </location>
</feature>
<dbReference type="HOGENOM" id="CLU_089420_0_0_1"/>
<proteinExistence type="predicted"/>
<dbReference type="OrthoDB" id="4172536at2759"/>
<reference evidence="4" key="1">
    <citation type="journal article" date="2012" name="MBio">
        <title>Comparative genome analysis of Trichophyton rubrum and related dermatophytes reveals candidate genes involved in infection.</title>
        <authorList>
            <person name="Martinez D.A."/>
            <person name="Oliver B.G."/>
            <person name="Graeser Y."/>
            <person name="Goldberg J.M."/>
            <person name="Li W."/>
            <person name="Martinez-Rossi N.M."/>
            <person name="Monod M."/>
            <person name="Shelest E."/>
            <person name="Barton R.C."/>
            <person name="Birch E."/>
            <person name="Brakhage A.A."/>
            <person name="Chen Z."/>
            <person name="Gurr S.J."/>
            <person name="Heiman D."/>
            <person name="Heitman J."/>
            <person name="Kosti I."/>
            <person name="Rossi A."/>
            <person name="Saif S."/>
            <person name="Samalova M."/>
            <person name="Saunders C.W."/>
            <person name="Shea T."/>
            <person name="Summerbell R.C."/>
            <person name="Xu J."/>
            <person name="Young S."/>
            <person name="Zeng Q."/>
            <person name="Birren B.W."/>
            <person name="Cuomo C.A."/>
            <person name="White T.C."/>
        </authorList>
    </citation>
    <scope>NUCLEOTIDE SEQUENCE [LARGE SCALE GENOMIC DNA]</scope>
    <source>
        <strain evidence="4">ATCC MYA-4604 / CBS 118893</strain>
    </source>
</reference>
<keyword evidence="4" id="KW-1185">Reference proteome</keyword>
<evidence type="ECO:0000256" key="2">
    <source>
        <dbReference type="SAM" id="SignalP"/>
    </source>
</evidence>
<sequence length="191" mass="20965">MAIITSVGRIAILTLLAFGKITQASPVPFEIRGDVIISIPSGSHSLSSRSNTNIVSGAPETKAPIKVNNPDRVDRVPQLHHNRVPPVTERRAIIPDPMWLSFEKAVNRIRGYIGARPAREQGDPTAVKVGKLHGKPHGKRGDKTTHRTSTPGMPQVSVDHITPIPGGPWKHREEGKVREPAKHRTEVDIIW</sequence>
<accession>E4V713</accession>
<dbReference type="eggNOG" id="ENOG502RPZH">
    <property type="taxonomic scope" value="Eukaryota"/>
</dbReference>
<evidence type="ECO:0000313" key="3">
    <source>
        <dbReference type="EMBL" id="EFQ96879.1"/>
    </source>
</evidence>
<gene>
    <name evidence="3" type="ORF">MGYG_08802</name>
</gene>
<feature type="region of interest" description="Disordered" evidence="1">
    <location>
        <begin position="119"/>
        <end position="191"/>
    </location>
</feature>
<protein>
    <submittedName>
        <fullName evidence="3">Uncharacterized protein</fullName>
    </submittedName>
</protein>
<dbReference type="Proteomes" id="UP000002669">
    <property type="component" value="Unassembled WGS sequence"/>
</dbReference>
<dbReference type="GeneID" id="10024463"/>
<organism evidence="4">
    <name type="scientific">Arthroderma gypseum (strain ATCC MYA-4604 / CBS 118893)</name>
    <name type="common">Microsporum gypseum</name>
    <dbReference type="NCBI Taxonomy" id="535722"/>
    <lineage>
        <taxon>Eukaryota</taxon>
        <taxon>Fungi</taxon>
        <taxon>Dikarya</taxon>
        <taxon>Ascomycota</taxon>
        <taxon>Pezizomycotina</taxon>
        <taxon>Eurotiomycetes</taxon>
        <taxon>Eurotiomycetidae</taxon>
        <taxon>Onygenales</taxon>
        <taxon>Arthrodermataceae</taxon>
        <taxon>Nannizzia</taxon>
    </lineage>
</organism>
<dbReference type="AlphaFoldDB" id="E4V713"/>
<keyword evidence="2" id="KW-0732">Signal</keyword>
<dbReference type="EMBL" id="DS989831">
    <property type="protein sequence ID" value="EFQ96879.1"/>
    <property type="molecule type" value="Genomic_DNA"/>
</dbReference>
<dbReference type="RefSeq" id="XP_003169256.1">
    <property type="nucleotide sequence ID" value="XM_003169208.1"/>
</dbReference>
<feature type="signal peptide" evidence="2">
    <location>
        <begin position="1"/>
        <end position="24"/>
    </location>
</feature>
<feature type="chain" id="PRO_5003190802" evidence="2">
    <location>
        <begin position="25"/>
        <end position="191"/>
    </location>
</feature>
<feature type="compositionally biased region" description="Basic and acidic residues" evidence="1">
    <location>
        <begin position="170"/>
        <end position="191"/>
    </location>
</feature>
<name>E4V713_ARTGP</name>